<protein>
    <submittedName>
        <fullName evidence="2">Uncharacterized protein</fullName>
    </submittedName>
</protein>
<keyword evidence="3" id="KW-1185">Reference proteome</keyword>
<dbReference type="EMBL" id="JARBHB010000002">
    <property type="protein sequence ID" value="KAJ8894538.1"/>
    <property type="molecule type" value="Genomic_DNA"/>
</dbReference>
<feature type="region of interest" description="Disordered" evidence="1">
    <location>
        <begin position="884"/>
        <end position="907"/>
    </location>
</feature>
<proteinExistence type="predicted"/>
<accession>A0ABQ9ID01</accession>
<dbReference type="Proteomes" id="UP001159363">
    <property type="component" value="Chromosome 2"/>
</dbReference>
<comment type="caution">
    <text evidence="2">The sequence shown here is derived from an EMBL/GenBank/DDBJ whole genome shotgun (WGS) entry which is preliminary data.</text>
</comment>
<evidence type="ECO:0000313" key="2">
    <source>
        <dbReference type="EMBL" id="KAJ8894538.1"/>
    </source>
</evidence>
<feature type="compositionally biased region" description="Polar residues" evidence="1">
    <location>
        <begin position="1"/>
        <end position="11"/>
    </location>
</feature>
<feature type="compositionally biased region" description="Basic residues" evidence="1">
    <location>
        <begin position="887"/>
        <end position="903"/>
    </location>
</feature>
<evidence type="ECO:0000313" key="3">
    <source>
        <dbReference type="Proteomes" id="UP001159363"/>
    </source>
</evidence>
<feature type="region of interest" description="Disordered" evidence="1">
    <location>
        <begin position="1"/>
        <end position="24"/>
    </location>
</feature>
<gene>
    <name evidence="2" type="ORF">PR048_007195</name>
</gene>
<evidence type="ECO:0000256" key="1">
    <source>
        <dbReference type="SAM" id="MobiDB-lite"/>
    </source>
</evidence>
<reference evidence="2 3" key="1">
    <citation type="submission" date="2023-02" db="EMBL/GenBank/DDBJ databases">
        <title>LHISI_Scaffold_Assembly.</title>
        <authorList>
            <person name="Stuart O.P."/>
            <person name="Cleave R."/>
            <person name="Magrath M.J.L."/>
            <person name="Mikheyev A.S."/>
        </authorList>
    </citation>
    <scope>NUCLEOTIDE SEQUENCE [LARGE SCALE GENOMIC DNA]</scope>
    <source>
        <strain evidence="2">Daus_M_001</strain>
        <tissue evidence="2">Leg muscle</tissue>
    </source>
</reference>
<name>A0ABQ9ID01_9NEOP</name>
<sequence length="1193" mass="131677">MSSSSPWQSRESLGMEPVQRHGGNTARLACTSDEALEVRGSVARIAPSLLDLGRGGGGPIPLLSDTVSDKKVGPNVSSKARLLEMEQCAQINRNRAISQVQRALDRRIIGRTRRLWGNTGFLQVNCAQWEVELFRAHAPAHTHLHCSWLQLGPLTNTCRGDYPHRTLPDVCLLLKELPSPPTSICYPALRHHLLVRSFGEGPRGIMSEGAADQRVFSVISRFDRPCVPELLRTHLASPSSAVKTSMLRARPNLFTHSLTRGCFGRKYGHCPVLRFAEGTFHSRQCGDSLHFRGYVGGIAFGSFDRAVTNGSFCIPQLCMACPAAALVSSAVEQAVLLHVAVLYFLRVGRRRKPEVKFVTSGLADPQKLTLLHLSRRDVSVFIVTFPGTSWIAENVLDGSYLQYKYHNRASKEGVIESREFGVSGAARDGCSDLRECVAELVCSGEWDCGLDAIVQYSATLCTGSVSSSVCLWTHADIEVVMIQLAQHSLRRLYHSFTSPGYEWMPEVLGGKTGDGGAKAWKVVNNAVARRVFVGTRGEKDDGWSIERSTAVLYFCREVVVNKHCPVSITIVCCVDGLWRYCATESELACDASTTAFAAVSSSFLVTEGGALLATGTCRLYGATGCSAKKAALMYRGKFSNMRHPNCETLISVDRNVRETRSFHRELASLLNTYCPLTGIRGDGVGSCGIQLIDSCWLKGFQSKIVFPWFLGLQARVLVSAMTSWVIGAHMPPPSDMCPVVRRVFFVEHSREVSSHIPYALSSTWTFICPNTTNKPLFNTVRARVGNLTHRPTRPAGFSTNCQLWWLRSVWPADEQVTSASVCKITVEFSGAPFHNVKWYGLWACAVDDKVNTFEINLRRKSLPLTAYILTGALGDKRPVKLVTKDGKSKRRIKRQPPRVRPGGKKTTAISYGPPFNETRLIPQKTALLFLAAIISAANCVLASAQLEETAETFSFATLNPARREDSNCALKNGEEEKRYSFFVIEQMLSRLCMALTLQGQYRLFTAIVLYIINRPSRGRGSVVVRLPAFHLGKPGSNLGFSLVEVVPDDAAGRWVFSVISRFPPALAFRRCSKLTSLDKVTLSRPRLNMHIVAARKGRSRVTGPLTCYHLSYYGQMRIYHLKCNGLEAYKTAMETNPPAPPPAHHHQRHDDRGTATLVAGAGNEEEDFTSLRPGEVLGRSTEFCDENNYRAGS</sequence>
<organism evidence="2 3">
    <name type="scientific">Dryococelus australis</name>
    <dbReference type="NCBI Taxonomy" id="614101"/>
    <lineage>
        <taxon>Eukaryota</taxon>
        <taxon>Metazoa</taxon>
        <taxon>Ecdysozoa</taxon>
        <taxon>Arthropoda</taxon>
        <taxon>Hexapoda</taxon>
        <taxon>Insecta</taxon>
        <taxon>Pterygota</taxon>
        <taxon>Neoptera</taxon>
        <taxon>Polyneoptera</taxon>
        <taxon>Phasmatodea</taxon>
        <taxon>Verophasmatodea</taxon>
        <taxon>Anareolatae</taxon>
        <taxon>Phasmatidae</taxon>
        <taxon>Eurycanthinae</taxon>
        <taxon>Dryococelus</taxon>
    </lineage>
</organism>